<evidence type="ECO:0000259" key="2">
    <source>
        <dbReference type="PROSITE" id="PS50011"/>
    </source>
</evidence>
<dbReference type="SUPFAM" id="SSF56112">
    <property type="entry name" value="Protein kinase-like (PK-like)"/>
    <property type="match status" value="1"/>
</dbReference>
<accession>A0A9W6TXK9</accession>
<dbReference type="PANTHER" id="PTHR24347">
    <property type="entry name" value="SERINE/THREONINE-PROTEIN KINASE"/>
    <property type="match status" value="1"/>
</dbReference>
<sequence>MGVCASRRWPSLTEFYELDSPEVVLGEGACSRVFRARKRASGELVAIKRLDKAQQRLIDDDPLQWEREVALLRRCASHPNVVALHDVMETAEYVYIIMELAEGGELFQALIDEGAYSEWDARRFMMDLLEALRFLHELGIAHRDIKPENLLLTSMSPKHASIKLADFGLAALVEESSLLSNGRMTWAYCAPEVFKTASPAEAQFDLQASQPEPVRNPEGGVQSDMWSVGIVLYVLLSGTHPFDPDGRQTRDQMISSIQSGQFSMVSPRWDAISSEAKELISALLQISPDARPTASQALHFKWFKSQHTSRQSLAVSISDTEGLEQYRHLMRRKFRSRQSAGSADGDQVAGTVVPLVNAASNESEGPPVGEVASPYISSPSSTSASDVPMSVEKDSKEFPPVATHSVLRTIFHHDAQEELGMAEVVTATSAAEVDITVDI</sequence>
<dbReference type="GO" id="GO:0005524">
    <property type="term" value="F:ATP binding"/>
    <property type="evidence" value="ECO:0007669"/>
    <property type="project" value="InterPro"/>
</dbReference>
<dbReference type="Gene3D" id="1.10.510.10">
    <property type="entry name" value="Transferase(Phosphotransferase) domain 1"/>
    <property type="match status" value="1"/>
</dbReference>
<dbReference type="PROSITE" id="PS00108">
    <property type="entry name" value="PROTEIN_KINASE_ST"/>
    <property type="match status" value="1"/>
</dbReference>
<feature type="compositionally biased region" description="Low complexity" evidence="1">
    <location>
        <begin position="373"/>
        <end position="390"/>
    </location>
</feature>
<dbReference type="GO" id="GO:0004672">
    <property type="term" value="F:protein kinase activity"/>
    <property type="evidence" value="ECO:0007669"/>
    <property type="project" value="InterPro"/>
</dbReference>
<dbReference type="CDD" id="cd05117">
    <property type="entry name" value="STKc_CAMK"/>
    <property type="match status" value="1"/>
</dbReference>
<dbReference type="PROSITE" id="PS50011">
    <property type="entry name" value="PROTEIN_KINASE_DOM"/>
    <property type="match status" value="1"/>
</dbReference>
<feature type="region of interest" description="Disordered" evidence="1">
    <location>
        <begin position="359"/>
        <end position="393"/>
    </location>
</feature>
<dbReference type="OrthoDB" id="40902at2759"/>
<evidence type="ECO:0000313" key="4">
    <source>
        <dbReference type="Proteomes" id="UP001165083"/>
    </source>
</evidence>
<reference evidence="3" key="1">
    <citation type="submission" date="2023-04" db="EMBL/GenBank/DDBJ databases">
        <title>Phytophthora lilii NBRC 32176.</title>
        <authorList>
            <person name="Ichikawa N."/>
            <person name="Sato H."/>
            <person name="Tonouchi N."/>
        </authorList>
    </citation>
    <scope>NUCLEOTIDE SEQUENCE</scope>
    <source>
        <strain evidence="3">NBRC 32176</strain>
    </source>
</reference>
<evidence type="ECO:0000256" key="1">
    <source>
        <dbReference type="SAM" id="MobiDB-lite"/>
    </source>
</evidence>
<proteinExistence type="predicted"/>
<feature type="domain" description="Protein kinase" evidence="2">
    <location>
        <begin position="19"/>
        <end position="303"/>
    </location>
</feature>
<comment type="caution">
    <text evidence="3">The sequence shown here is derived from an EMBL/GenBank/DDBJ whole genome shotgun (WGS) entry which is preliminary data.</text>
</comment>
<dbReference type="Pfam" id="PF00069">
    <property type="entry name" value="Pkinase"/>
    <property type="match status" value="1"/>
</dbReference>
<dbReference type="SMART" id="SM00220">
    <property type="entry name" value="S_TKc"/>
    <property type="match status" value="1"/>
</dbReference>
<protein>
    <submittedName>
        <fullName evidence="3">Unnamed protein product</fullName>
    </submittedName>
</protein>
<dbReference type="InterPro" id="IPR000719">
    <property type="entry name" value="Prot_kinase_dom"/>
</dbReference>
<name>A0A9W6TXK9_9STRA</name>
<gene>
    <name evidence="3" type="ORF">Plil01_000835900</name>
</gene>
<organism evidence="3 4">
    <name type="scientific">Phytophthora lilii</name>
    <dbReference type="NCBI Taxonomy" id="2077276"/>
    <lineage>
        <taxon>Eukaryota</taxon>
        <taxon>Sar</taxon>
        <taxon>Stramenopiles</taxon>
        <taxon>Oomycota</taxon>
        <taxon>Peronosporomycetes</taxon>
        <taxon>Peronosporales</taxon>
        <taxon>Peronosporaceae</taxon>
        <taxon>Phytophthora</taxon>
    </lineage>
</organism>
<keyword evidence="4" id="KW-1185">Reference proteome</keyword>
<dbReference type="InterPro" id="IPR008271">
    <property type="entry name" value="Ser/Thr_kinase_AS"/>
</dbReference>
<dbReference type="InterPro" id="IPR011009">
    <property type="entry name" value="Kinase-like_dom_sf"/>
</dbReference>
<dbReference type="AlphaFoldDB" id="A0A9W6TXK9"/>
<evidence type="ECO:0000313" key="3">
    <source>
        <dbReference type="EMBL" id="GMF21217.1"/>
    </source>
</evidence>
<dbReference type="Proteomes" id="UP001165083">
    <property type="component" value="Unassembled WGS sequence"/>
</dbReference>
<dbReference type="EMBL" id="BSXW01000400">
    <property type="protein sequence ID" value="GMF21217.1"/>
    <property type="molecule type" value="Genomic_DNA"/>
</dbReference>